<feature type="region of interest" description="Disordered" evidence="1">
    <location>
        <begin position="463"/>
        <end position="483"/>
    </location>
</feature>
<sequence>MDLNRDEPGLLPIIRGPVCAPHASCTVASPRDIIPELVGDLHKDENVFEMGSANDIYSAIRWPSITRDDLSLISTTRYQCQEDTQPFLMDRNLSLTAGLPEAQAGLIHAQLTHSLGNLDAFLGILEALCSSESGLDNLLSWFSSPSCSHEDVLTVLDSVASRKTPLLPYQQLLLYGIELGLRSDMDIRPIFISARYELELHTKRETAAARYSREEEEEGQTAKRVDDQYSVSAMLKNRFVCQKLLDYLWGGCTNPVLGSFSLSTVGPNLYTFHKPTFDNSLAIFQVSRGAPNGVLADPLFKPIHSYRGLVPIDPEQATGNWTTDLGTSRDAISDWNLYAFTGRILLVEHVEPFSMTVQLPGMAHRLSIFHNCRSREDAIQYCKKRYYSGNISYFFPLAQDLAPPNPPFSTESIPSHDFHFMPSNTAMEESTDIPFVDSDSTGESSFYGHTDFFMPVTDSQQIQPHERQPLCPDDDEEYDADADANYDSLNDPFAYQPSTSTTSSLSTDSFQGFHPQAKAEVWDEPRLAFCTPPISVANLLHVNDVLFIHPCTQAGIDLQTAVPMLVSSFGHTPCCFYGQRNRFLLVKDRTNLIKSSTLSPTEPVLTTPTPNQSGPLRSDEVRDPMTTPTPALTMKRSLAKKEPEHVLQVTRWVLREIPTVALAGQFMPLPNCWMRAADTHYDEDTGKKFHDPEVYHKSKPRDEEITSEKVLSIPQTVGQRNLLNYVLRRTNLFISEVLRNAPPETYTPADFTDAFCDIFKLIDIERHLITLLKGYRAVTRVGCLQYQNQSSIPTISPRDPVDMLLYENYISTGGFCGEFLRRARSNWFLVAALKQSDPASLFLLDRFNGWYRMVTSYFTNTKLSMLHILRDRPFWNQYTFCDAGVFRSFGTSHLRYGADLSNVQALAPRTDGDLIFGSKLHELPFSLEQTTSIEVLLGGLYDVLTSPIERNIIFNPMDFVNNSDIPEVGFAMRPIRPDQLREVGGQVQKLELPDLSALSSLEPQPAISREFSLSVHKARQSVAAKGAVKFLTELGLSLPELQFFLIAPNVFSTIPRSYFSVIERGVPSWFTALCLANGVTLSSRSMRKTVAAQILQDVEKGPQYVAEVWNEVVAKYSRPAASIPEELWTSFHTLLHPINVFEVLPNPPLEEDDFDSESQNGEQLPRSLTFSQLYEFPDLIFDPFEEPMLEPVEQPKMHKKKVVIKKYRRVRKKTPTEPIEETPKKVTRETKTTKSAPAATKKKSKTKTEATKEPITEPEENPKRGRKKTKKQEEPKEVEPARKRAPKTQKDEPKNSQATQNEAPTVSRPVNSYSLKQGTIEQYAETVIRLIQESGLIERFSASQKAAIAAFAADNFMVKRCNKAELHEIHGRIQRNFLEGGALPIYGSQTCPFLSTQAFKRSAAVAKVLQRYMGSYHRPLQTGNDYQAPHQYLLCSFNNLYYPISTLLQYAPRALREGRGPLTHGATHAISGHLSILVSAGAQDELHQDMLEQIVYPFHQLQGTTVPPQPIPNVAIETRLTKMETMWSERHQSLLGALGMRFKRIDNDMGTAAIGVLPSSLEERAIFQTRLLSVHGFIFRLGKALDKPEYVSKTAIVGALAKFRMDSRVKYAICRDWWLEQRLLISCRQIFVELRQPQDACMGLRVLLPVGLSTGYYTNVTSGSPLHISPMSLSHEPFSNYVLGNANLNIANSIKSNSARIMHSSYMAVGTKGNVDGRERFRLDLVTSVRAQYADFRYYPGATLKRLSFSPSIAMRTGLGTANNISWTRTGRRVYRAPTLQKCPPTIRAAVETIRNYSVMQYASDLEHAYLQQLATSITRVGKQRYDLSKLSRLNPTQIVEGGAVGGHGVGDDVYGKIPHIRVQHCGLEVYNIHHEVARVILHKLILMSEEYKRHSTGFTGLFVFPDKLLVDMIQKSPDTSPLYGLSVDNPRFYMTLFDPATKVEQVQALVADLPYCGFQLSTDICSVLHHSDDWEVFGYDLLFQFLEMLTTATTTSPFYTVSGYLAKESSVHIRNLTQYNGLVESPIFLTTLETRLNHLLLKQVNAFIAFLEMIQGILQLVRNSVAYHFPYTQGQEANPINIFMQSFLHPDNCMLPETIQTAEALLRAVTDNPRIQSSSFRGITILMDATKKFFNRYRYLFLLLLLGKVVTDSFSLMRNTSIQAEQISALAMEIIWQLRMFYFEAYQVALSEDYVASALAWRRQRVRAYLIQQGMLRE</sequence>
<evidence type="ECO:0000313" key="3">
    <source>
        <dbReference type="Proteomes" id="UP000315496"/>
    </source>
</evidence>
<feature type="compositionally biased region" description="Basic and acidic residues" evidence="1">
    <location>
        <begin position="1246"/>
        <end position="1263"/>
    </location>
</feature>
<feature type="compositionally biased region" description="Acidic residues" evidence="1">
    <location>
        <begin position="472"/>
        <end position="483"/>
    </location>
</feature>
<gene>
    <name evidence="2" type="ORF">GMRT_11256</name>
</gene>
<evidence type="ECO:0000313" key="2">
    <source>
        <dbReference type="EMBL" id="TNJ28317.1"/>
    </source>
</evidence>
<feature type="compositionally biased region" description="Polar residues" evidence="1">
    <location>
        <begin position="597"/>
        <end position="615"/>
    </location>
</feature>
<feature type="region of interest" description="Disordered" evidence="1">
    <location>
        <begin position="597"/>
        <end position="630"/>
    </location>
</feature>
<name>A0A4Z1T5D4_GIAMU</name>
<dbReference type="EMBL" id="VDLU01000002">
    <property type="protein sequence ID" value="TNJ28317.1"/>
    <property type="molecule type" value="Genomic_DNA"/>
</dbReference>
<dbReference type="VEuPathDB" id="GiardiaDB:GMRT_11256"/>
<reference evidence="2 3" key="1">
    <citation type="submission" date="2019-05" db="EMBL/GenBank/DDBJ databases">
        <title>The compact genome of Giardia muris reveals important steps in the evolution of intestinal protozoan parasites.</title>
        <authorList>
            <person name="Xu F."/>
            <person name="Jimenez-Gonzalez A."/>
            <person name="Einarsson E."/>
            <person name="Astvaldsson A."/>
            <person name="Peirasmaki D."/>
            <person name="Eckmann L."/>
            <person name="Andersson J.O."/>
            <person name="Svard S.G."/>
            <person name="Jerlstrom-Hultqvist J."/>
        </authorList>
    </citation>
    <scope>NUCLEOTIDE SEQUENCE [LARGE SCALE GENOMIC DNA]</scope>
    <source>
        <strain evidence="2 3">Roberts-Thomson</strain>
    </source>
</reference>
<feature type="region of interest" description="Disordered" evidence="1">
    <location>
        <begin position="1211"/>
        <end position="1311"/>
    </location>
</feature>
<evidence type="ECO:0000256" key="1">
    <source>
        <dbReference type="SAM" id="MobiDB-lite"/>
    </source>
</evidence>
<organism evidence="2 3">
    <name type="scientific">Giardia muris</name>
    <dbReference type="NCBI Taxonomy" id="5742"/>
    <lineage>
        <taxon>Eukaryota</taxon>
        <taxon>Metamonada</taxon>
        <taxon>Diplomonadida</taxon>
        <taxon>Hexamitidae</taxon>
        <taxon>Giardiinae</taxon>
        <taxon>Giardia</taxon>
    </lineage>
</organism>
<dbReference type="OrthoDB" id="10693011at2759"/>
<keyword evidence="3" id="KW-1185">Reference proteome</keyword>
<feature type="compositionally biased region" description="Polar residues" evidence="1">
    <location>
        <begin position="1295"/>
        <end position="1311"/>
    </location>
</feature>
<feature type="compositionally biased region" description="Basic and acidic residues" evidence="1">
    <location>
        <begin position="1271"/>
        <end position="1294"/>
    </location>
</feature>
<accession>A0A4Z1T5D4</accession>
<proteinExistence type="predicted"/>
<comment type="caution">
    <text evidence="2">The sequence shown here is derived from an EMBL/GenBank/DDBJ whole genome shotgun (WGS) entry which is preliminary data.</text>
</comment>
<feature type="compositionally biased region" description="Basic and acidic residues" evidence="1">
    <location>
        <begin position="1221"/>
        <end position="1232"/>
    </location>
</feature>
<dbReference type="Proteomes" id="UP000315496">
    <property type="component" value="Chromosome 2"/>
</dbReference>
<protein>
    <submittedName>
        <fullName evidence="2">Uncharacterized protein</fullName>
    </submittedName>
</protein>